<keyword evidence="2" id="KW-1185">Reference proteome</keyword>
<dbReference type="Proteomes" id="UP001139035">
    <property type="component" value="Unassembled WGS sequence"/>
</dbReference>
<comment type="caution">
    <text evidence="1">The sequence shown here is derived from an EMBL/GenBank/DDBJ whole genome shotgun (WGS) entry which is preliminary data.</text>
</comment>
<reference evidence="1" key="1">
    <citation type="submission" date="2022-01" db="EMBL/GenBank/DDBJ databases">
        <title>Jiella avicenniae sp. nov., a novel endophytic bacterium isolated from bark of Avicennia marina.</title>
        <authorList>
            <person name="Tuo L."/>
        </authorList>
    </citation>
    <scope>NUCLEOTIDE SEQUENCE</scope>
    <source>
        <strain evidence="1">CBK1P-4</strain>
    </source>
</reference>
<sequence length="178" mass="20173">MIVKAKEMLRRITGFSIPIVGGGVQWNPPASDRDAVRKFLGFLEDRRALFNPFPAEVEDHVKDSIQQIRRQCVATIGELGEASPGSDHVKAIGAACRRFLDEPYPSFDDIFRQRRDPSFEREEWRWGLRYGTSPEAFFTALGELRAFVGIQLASLSALYDIDIKGDLARILPPDFEQM</sequence>
<protein>
    <submittedName>
        <fullName evidence="1">Uncharacterized protein</fullName>
    </submittedName>
</protein>
<dbReference type="AlphaFoldDB" id="A0A9X1P5J4"/>
<dbReference type="InterPro" id="IPR046592">
    <property type="entry name" value="DUF6650"/>
</dbReference>
<dbReference type="EMBL" id="JAJUWU010000034">
    <property type="protein sequence ID" value="MCE7030923.1"/>
    <property type="molecule type" value="Genomic_DNA"/>
</dbReference>
<proteinExistence type="predicted"/>
<accession>A0A9X1P5J4</accession>
<dbReference type="RefSeq" id="WP_233721993.1">
    <property type="nucleotide sequence ID" value="NZ_JAJUWU010000034.1"/>
</dbReference>
<gene>
    <name evidence="1" type="ORF">LZD57_23315</name>
</gene>
<dbReference type="Pfam" id="PF20355">
    <property type="entry name" value="DUF6650"/>
    <property type="match status" value="1"/>
</dbReference>
<evidence type="ECO:0000313" key="2">
    <source>
        <dbReference type="Proteomes" id="UP001139035"/>
    </source>
</evidence>
<organism evidence="1 2">
    <name type="scientific">Jiella avicenniae</name>
    <dbReference type="NCBI Taxonomy" id="2907202"/>
    <lineage>
        <taxon>Bacteria</taxon>
        <taxon>Pseudomonadati</taxon>
        <taxon>Pseudomonadota</taxon>
        <taxon>Alphaproteobacteria</taxon>
        <taxon>Hyphomicrobiales</taxon>
        <taxon>Aurantimonadaceae</taxon>
        <taxon>Jiella</taxon>
    </lineage>
</organism>
<name>A0A9X1P5J4_9HYPH</name>
<evidence type="ECO:0000313" key="1">
    <source>
        <dbReference type="EMBL" id="MCE7030923.1"/>
    </source>
</evidence>